<protein>
    <submittedName>
        <fullName evidence="4">SDR family NAD(P)-dependent oxidoreductase</fullName>
        <ecNumber evidence="4">1.1.1.-</ecNumber>
    </submittedName>
</protein>
<dbReference type="InterPro" id="IPR036291">
    <property type="entry name" value="NAD(P)-bd_dom_sf"/>
</dbReference>
<dbReference type="GO" id="GO:0016491">
    <property type="term" value="F:oxidoreductase activity"/>
    <property type="evidence" value="ECO:0007669"/>
    <property type="project" value="UniProtKB-KW"/>
</dbReference>
<dbReference type="PRINTS" id="PR00081">
    <property type="entry name" value="GDHRDH"/>
</dbReference>
<dbReference type="EC" id="1.1.1.-" evidence="4"/>
<dbReference type="Gene3D" id="3.40.50.720">
    <property type="entry name" value="NAD(P)-binding Rossmann-like Domain"/>
    <property type="match status" value="1"/>
</dbReference>
<accession>A0ABW4I1L8</accession>
<dbReference type="SMART" id="SM00822">
    <property type="entry name" value="PKS_KR"/>
    <property type="match status" value="1"/>
</dbReference>
<dbReference type="PANTHER" id="PTHR42760:SF135">
    <property type="entry name" value="BLL7886 PROTEIN"/>
    <property type="match status" value="1"/>
</dbReference>
<gene>
    <name evidence="4" type="ORF">ACFSCW_06390</name>
</gene>
<evidence type="ECO:0000256" key="2">
    <source>
        <dbReference type="RuleBase" id="RU000363"/>
    </source>
</evidence>
<dbReference type="InterPro" id="IPR020904">
    <property type="entry name" value="Sc_DH/Rdtase_CS"/>
</dbReference>
<comment type="caution">
    <text evidence="4">The sequence shown here is derived from an EMBL/GenBank/DDBJ whole genome shotgun (WGS) entry which is preliminary data.</text>
</comment>
<dbReference type="PRINTS" id="PR00080">
    <property type="entry name" value="SDRFAMILY"/>
</dbReference>
<dbReference type="InterPro" id="IPR057326">
    <property type="entry name" value="KR_dom"/>
</dbReference>
<feature type="domain" description="Ketoreductase" evidence="3">
    <location>
        <begin position="10"/>
        <end position="146"/>
    </location>
</feature>
<proteinExistence type="inferred from homology"/>
<keyword evidence="4" id="KW-0560">Oxidoreductase</keyword>
<evidence type="ECO:0000313" key="4">
    <source>
        <dbReference type="EMBL" id="MFD1611427.1"/>
    </source>
</evidence>
<sequence>MTAPFDLSGKVALVTGASSGLGLHFAGVLARSGAKVVLAARREGALREQVESLHDRGHQADFVQLDVNDAASIAAAAPHFAQLDILVNNAGLVRDKPALEQTEEDWDAVLDTNLKGAFFVAQAAAKAMCAHGRGGSIVNIASILGLRQASLVTPYATSKAAVIQLTKNLALELARYGVRVNAIAPGYFATDLNVDFLESQAGQAMVRRVPQRRFGELSDLDAPLLLLAGPGSAYMTGSVLVVDGGHLLSTL</sequence>
<dbReference type="EMBL" id="JBHUDY010000001">
    <property type="protein sequence ID" value="MFD1611427.1"/>
    <property type="molecule type" value="Genomic_DNA"/>
</dbReference>
<dbReference type="Pfam" id="PF00106">
    <property type="entry name" value="adh_short"/>
    <property type="match status" value="1"/>
</dbReference>
<dbReference type="PANTHER" id="PTHR42760">
    <property type="entry name" value="SHORT-CHAIN DEHYDROGENASES/REDUCTASES FAMILY MEMBER"/>
    <property type="match status" value="1"/>
</dbReference>
<reference evidence="5" key="1">
    <citation type="journal article" date="2019" name="Int. J. Syst. Evol. Microbiol.">
        <title>The Global Catalogue of Microorganisms (GCM) 10K type strain sequencing project: providing services to taxonomists for standard genome sequencing and annotation.</title>
        <authorList>
            <consortium name="The Broad Institute Genomics Platform"/>
            <consortium name="The Broad Institute Genome Sequencing Center for Infectious Disease"/>
            <person name="Wu L."/>
            <person name="Ma J."/>
        </authorList>
    </citation>
    <scope>NUCLEOTIDE SEQUENCE [LARGE SCALE GENOMIC DNA]</scope>
    <source>
        <strain evidence="5">CGMCC 1.16275</strain>
    </source>
</reference>
<comment type="similarity">
    <text evidence="1 2">Belongs to the short-chain dehydrogenases/reductases (SDR) family.</text>
</comment>
<dbReference type="SUPFAM" id="SSF51735">
    <property type="entry name" value="NAD(P)-binding Rossmann-fold domains"/>
    <property type="match status" value="1"/>
</dbReference>
<dbReference type="Proteomes" id="UP001597115">
    <property type="component" value="Unassembled WGS sequence"/>
</dbReference>
<dbReference type="NCBIfam" id="NF005559">
    <property type="entry name" value="PRK07231.1"/>
    <property type="match status" value="1"/>
</dbReference>
<keyword evidence="5" id="KW-1185">Reference proteome</keyword>
<evidence type="ECO:0000256" key="1">
    <source>
        <dbReference type="ARBA" id="ARBA00006484"/>
    </source>
</evidence>
<evidence type="ECO:0000313" key="5">
    <source>
        <dbReference type="Proteomes" id="UP001597115"/>
    </source>
</evidence>
<name>A0ABW4I1L8_9SPHN</name>
<dbReference type="PROSITE" id="PS00061">
    <property type="entry name" value="ADH_SHORT"/>
    <property type="match status" value="1"/>
</dbReference>
<evidence type="ECO:0000259" key="3">
    <source>
        <dbReference type="SMART" id="SM00822"/>
    </source>
</evidence>
<dbReference type="InterPro" id="IPR002347">
    <property type="entry name" value="SDR_fam"/>
</dbReference>
<organism evidence="4 5">
    <name type="scientific">Sphingomonas tabacisoli</name>
    <dbReference type="NCBI Taxonomy" id="2249466"/>
    <lineage>
        <taxon>Bacteria</taxon>
        <taxon>Pseudomonadati</taxon>
        <taxon>Pseudomonadota</taxon>
        <taxon>Alphaproteobacteria</taxon>
        <taxon>Sphingomonadales</taxon>
        <taxon>Sphingomonadaceae</taxon>
        <taxon>Sphingomonas</taxon>
    </lineage>
</organism>
<dbReference type="RefSeq" id="WP_380888021.1">
    <property type="nucleotide sequence ID" value="NZ_JBHUDY010000001.1"/>
</dbReference>